<evidence type="ECO:0000313" key="1">
    <source>
        <dbReference type="EMBL" id="CCH15690.1"/>
    </source>
</evidence>
<gene>
    <name evidence="1" type="ORF">MILUP08_40600</name>
</gene>
<keyword evidence="2" id="KW-1185">Reference proteome</keyword>
<dbReference type="Proteomes" id="UP000003448">
    <property type="component" value="Unassembled WGS sequence"/>
</dbReference>
<dbReference type="EMBL" id="CAIE01000009">
    <property type="protein sequence ID" value="CCH15690.1"/>
    <property type="molecule type" value="Genomic_DNA"/>
</dbReference>
<accession>I0KVU3</accession>
<name>I0KVU3_9ACTN</name>
<dbReference type="STRING" id="1150864.MILUP08_40600"/>
<evidence type="ECO:0000313" key="2">
    <source>
        <dbReference type="Proteomes" id="UP000003448"/>
    </source>
</evidence>
<reference evidence="2" key="1">
    <citation type="journal article" date="2012" name="J. Bacteriol.">
        <title>Genome Sequence of Micromonospora lupini Lupac 08, Isolated from Root Nodules of Lupinus angustifolius.</title>
        <authorList>
            <person name="Alonso-Vega P."/>
            <person name="Normand P."/>
            <person name="Bacigalupe R."/>
            <person name="Pujic P."/>
            <person name="Lajus A."/>
            <person name="Vallenet D."/>
            <person name="Carro L."/>
            <person name="Coll P."/>
            <person name="Trujillo M.E."/>
        </authorList>
    </citation>
    <scope>NUCLEOTIDE SEQUENCE [LARGE SCALE GENOMIC DNA]</scope>
    <source>
        <strain evidence="2">Lupac 08</strain>
    </source>
</reference>
<comment type="caution">
    <text evidence="1">The sequence shown here is derived from an EMBL/GenBank/DDBJ whole genome shotgun (WGS) entry which is preliminary data.</text>
</comment>
<sequence length="95" mass="10504">MLCFNRRTGWGAFLLRPLKQSKGRATGPRPPDEPWGLCRISPVQWACVKTASRKGSPPSWSRYDPCRPAGGGALIARRDRKAVATNLSGKRSQRV</sequence>
<protein>
    <submittedName>
        <fullName evidence="1">Uncharacterized protein</fullName>
    </submittedName>
</protein>
<proteinExistence type="predicted"/>
<organism evidence="1 2">
    <name type="scientific">Micromonospora lupini str. Lupac 08</name>
    <dbReference type="NCBI Taxonomy" id="1150864"/>
    <lineage>
        <taxon>Bacteria</taxon>
        <taxon>Bacillati</taxon>
        <taxon>Actinomycetota</taxon>
        <taxon>Actinomycetes</taxon>
        <taxon>Micromonosporales</taxon>
        <taxon>Micromonosporaceae</taxon>
        <taxon>Micromonospora</taxon>
    </lineage>
</organism>
<dbReference type="AlphaFoldDB" id="I0KVU3"/>